<reference evidence="1" key="1">
    <citation type="journal article" date="2020" name="Stud. Mycol.">
        <title>101 Dothideomycetes genomes: a test case for predicting lifestyles and emergence of pathogens.</title>
        <authorList>
            <person name="Haridas S."/>
            <person name="Albert R."/>
            <person name="Binder M."/>
            <person name="Bloem J."/>
            <person name="Labutti K."/>
            <person name="Salamov A."/>
            <person name="Andreopoulos B."/>
            <person name="Baker S."/>
            <person name="Barry K."/>
            <person name="Bills G."/>
            <person name="Bluhm B."/>
            <person name="Cannon C."/>
            <person name="Castanera R."/>
            <person name="Culley D."/>
            <person name="Daum C."/>
            <person name="Ezra D."/>
            <person name="Gonzalez J."/>
            <person name="Henrissat B."/>
            <person name="Kuo A."/>
            <person name="Liang C."/>
            <person name="Lipzen A."/>
            <person name="Lutzoni F."/>
            <person name="Magnuson J."/>
            <person name="Mondo S."/>
            <person name="Nolan M."/>
            <person name="Ohm R."/>
            <person name="Pangilinan J."/>
            <person name="Park H.-J."/>
            <person name="Ramirez L."/>
            <person name="Alfaro M."/>
            <person name="Sun H."/>
            <person name="Tritt A."/>
            <person name="Yoshinaga Y."/>
            <person name="Zwiers L.-H."/>
            <person name="Turgeon B."/>
            <person name="Goodwin S."/>
            <person name="Spatafora J."/>
            <person name="Crous P."/>
            <person name="Grigoriev I."/>
        </authorList>
    </citation>
    <scope>NUCLEOTIDE SEQUENCE</scope>
    <source>
        <strain evidence="1">CBS 473.64</strain>
    </source>
</reference>
<organism evidence="1 2">
    <name type="scientific">Massarina eburnea CBS 473.64</name>
    <dbReference type="NCBI Taxonomy" id="1395130"/>
    <lineage>
        <taxon>Eukaryota</taxon>
        <taxon>Fungi</taxon>
        <taxon>Dikarya</taxon>
        <taxon>Ascomycota</taxon>
        <taxon>Pezizomycotina</taxon>
        <taxon>Dothideomycetes</taxon>
        <taxon>Pleosporomycetidae</taxon>
        <taxon>Pleosporales</taxon>
        <taxon>Massarineae</taxon>
        <taxon>Massarinaceae</taxon>
        <taxon>Massarina</taxon>
    </lineage>
</organism>
<dbReference type="OrthoDB" id="2922289at2759"/>
<dbReference type="PANTHER" id="PTHR40788:SF2">
    <property type="entry name" value="CLR5 DOMAIN-CONTAINING PROTEIN"/>
    <property type="match status" value="1"/>
</dbReference>
<evidence type="ECO:0000313" key="2">
    <source>
        <dbReference type="Proteomes" id="UP000799753"/>
    </source>
</evidence>
<accession>A0A6A6SBG9</accession>
<sequence>MEIEDLILSVHENVFTTESIAAEMIKHAAILGSDIASNFATLQSIFRHHEALLRSRWIAKTPAKRVKILRKAWPDISEFHRPDIRALMIAGHLNTHKLPQGPILWPQINLEDLKQAETLLIFMEARARNAPWTFVLSESKFSPLSFPPQCFDCKSGKIHMAIRFDKDPFVGTYSAAVKICEEEASKSTIRVEDDFLDLCPRPGIITLRIQQRILQFLVACAREILHDMEDGELINGPTRKIKPAAIAVPDQNVIRMSFADTTLLAPYRSRSTIDFERLQSYLAALLNNAKDHLWALREDPAYMADIIKDHDMHSTERILDSKGRMHPIVNTDRYINAILNGIMHGAYSMVALWDRMHHTADRMSKLSKDGIAHELPQHFHDVMAFRHLTVSALHYLARKIQCASRGAPNMRHWYYRTDGKLKNGMNIRFRKRLSHDYEDMLAHQFQHFQDCIDNVDEGFLQTKMDDLNAAMEDSAGRGLISPLLSELISQFSIVVECLRQITLWLNTPMLHLFTKEHDEDCSGCAQDKEWAAFTAWINAVSDCNLSTNSSITQMLRYHSFDKTRNRESVEKTVYAEQILDRIWGEIDDQFKEKTGKAQHPIVARHMSRQMRRTVPWDTREETHDQSESTWAPLSRALHDESKQITGPMLKLSVSEKKKEKSRGTSDNTLLANQELPNIPMFAPEDEHSPQIFTLDKNSYKVFKTLFGIRKSESDELPKFIKWNNFKRAMTKVRFSVEKMQGSAWQFSPTDNVEVERSIQFHEPHPNSDIPYTMARRFGRRLERVYGWSKDTFQLA</sequence>
<dbReference type="PANTHER" id="PTHR40788">
    <property type="entry name" value="CLR5 DOMAIN-CONTAINING PROTEIN-RELATED"/>
    <property type="match status" value="1"/>
</dbReference>
<gene>
    <name evidence="1" type="ORF">P280DRAFT_531183</name>
</gene>
<evidence type="ECO:0000313" key="1">
    <source>
        <dbReference type="EMBL" id="KAF2645206.1"/>
    </source>
</evidence>
<dbReference type="Proteomes" id="UP000799753">
    <property type="component" value="Unassembled WGS sequence"/>
</dbReference>
<protein>
    <submittedName>
        <fullName evidence="1">Uncharacterized protein</fullName>
    </submittedName>
</protein>
<keyword evidence="2" id="KW-1185">Reference proteome</keyword>
<name>A0A6A6SBG9_9PLEO</name>
<dbReference type="EMBL" id="MU006777">
    <property type="protein sequence ID" value="KAF2645206.1"/>
    <property type="molecule type" value="Genomic_DNA"/>
</dbReference>
<dbReference type="AlphaFoldDB" id="A0A6A6SBG9"/>
<proteinExistence type="predicted"/>